<evidence type="ECO:0000256" key="1">
    <source>
        <dbReference type="SAM" id="MobiDB-lite"/>
    </source>
</evidence>
<dbReference type="RefSeq" id="WP_085822984.1">
    <property type="nucleotide sequence ID" value="NZ_FWFP01000006.1"/>
</dbReference>
<proteinExistence type="predicted"/>
<dbReference type="OrthoDB" id="419320at2"/>
<dbReference type="Pfam" id="PF00188">
    <property type="entry name" value="CAP"/>
    <property type="match status" value="1"/>
</dbReference>
<gene>
    <name evidence="3" type="ORF">RUM8411_02473</name>
</gene>
<dbReference type="PANTHER" id="PTHR31157:SF1">
    <property type="entry name" value="SCP DOMAIN-CONTAINING PROTEIN"/>
    <property type="match status" value="1"/>
</dbReference>
<evidence type="ECO:0000259" key="2">
    <source>
        <dbReference type="Pfam" id="PF00188"/>
    </source>
</evidence>
<dbReference type="EMBL" id="FWFP01000006">
    <property type="protein sequence ID" value="SLN51552.1"/>
    <property type="molecule type" value="Genomic_DNA"/>
</dbReference>
<feature type="compositionally biased region" description="Acidic residues" evidence="1">
    <location>
        <begin position="183"/>
        <end position="279"/>
    </location>
</feature>
<dbReference type="InterPro" id="IPR035940">
    <property type="entry name" value="CAP_sf"/>
</dbReference>
<dbReference type="PANTHER" id="PTHR31157">
    <property type="entry name" value="SCP DOMAIN-CONTAINING PROTEIN"/>
    <property type="match status" value="1"/>
</dbReference>
<sequence>MSTANTVEQEMLALINNERTSRGLTPLQLETRLNDSSEDHSTWMLDRDTFSHTGSGGSSAAQRMEDAGFDFDGSWRSGENIAWQSERGAEGISDDVDQLHQSLMNSPGHRANILNPDYEYIGIGIEEGDFNGWDAVMVTQNFATTDGQVVLDSGDAPVPPVDMVEDPETENPETDVTETPVTESDENTEEPETEVTDNDTPAEETPEVDLPDTDVTDDPEVTETEDPAAETPDAEVTDADAPEEETPEVDEPATGDPEVTDVEDTDPPETDITDPEGPDTETPGTDVTDATTGDCFDVEAFLAAIEGFVNDLLVLVDDFRLTDTEMATTDPMESDDFMLAGDFCDDTKTIEDITPGGGAAQLETSFIPILVEDGCMMDFV</sequence>
<protein>
    <submittedName>
        <fullName evidence="3">Cysteine-rich secretory protein family protein</fullName>
    </submittedName>
</protein>
<feature type="compositionally biased region" description="Acidic residues" evidence="1">
    <location>
        <begin position="163"/>
        <end position="176"/>
    </location>
</feature>
<feature type="region of interest" description="Disordered" evidence="1">
    <location>
        <begin position="149"/>
        <end position="290"/>
    </location>
</feature>
<evidence type="ECO:0000313" key="3">
    <source>
        <dbReference type="EMBL" id="SLN51552.1"/>
    </source>
</evidence>
<dbReference type="SUPFAM" id="SSF55797">
    <property type="entry name" value="PR-1-like"/>
    <property type="match status" value="1"/>
</dbReference>
<dbReference type="AlphaFoldDB" id="A0A1X6ZHT4"/>
<feature type="domain" description="SCP" evidence="2">
    <location>
        <begin position="12"/>
        <end position="142"/>
    </location>
</feature>
<dbReference type="InterPro" id="IPR014044">
    <property type="entry name" value="CAP_dom"/>
</dbReference>
<name>A0A1X6ZHT4_9RHOB</name>
<keyword evidence="4" id="KW-1185">Reference proteome</keyword>
<evidence type="ECO:0000313" key="4">
    <source>
        <dbReference type="Proteomes" id="UP000193778"/>
    </source>
</evidence>
<accession>A0A1X6ZHT4</accession>
<organism evidence="3 4">
    <name type="scientific">Ruegeria meonggei</name>
    <dbReference type="NCBI Taxonomy" id="1446476"/>
    <lineage>
        <taxon>Bacteria</taxon>
        <taxon>Pseudomonadati</taxon>
        <taxon>Pseudomonadota</taxon>
        <taxon>Alphaproteobacteria</taxon>
        <taxon>Rhodobacterales</taxon>
        <taxon>Roseobacteraceae</taxon>
        <taxon>Ruegeria</taxon>
    </lineage>
</organism>
<dbReference type="Proteomes" id="UP000193778">
    <property type="component" value="Unassembled WGS sequence"/>
</dbReference>
<dbReference type="Gene3D" id="3.40.33.10">
    <property type="entry name" value="CAP"/>
    <property type="match status" value="1"/>
</dbReference>
<reference evidence="4" key="1">
    <citation type="submission" date="2017-03" db="EMBL/GenBank/DDBJ databases">
        <authorList>
            <person name="Rodrigo-Torres L."/>
            <person name="Arahal R.D."/>
            <person name="Lucena T."/>
        </authorList>
    </citation>
    <scope>NUCLEOTIDE SEQUENCE [LARGE SCALE GENOMIC DNA]</scope>
    <source>
        <strain evidence="4">CECT 8411</strain>
    </source>
</reference>
<dbReference type="CDD" id="cd05379">
    <property type="entry name" value="CAP_bacterial"/>
    <property type="match status" value="1"/>
</dbReference>